<dbReference type="OrthoDB" id="530789at2"/>
<keyword evidence="5" id="KW-1185">Reference proteome</keyword>
<dbReference type="KEGG" id="hhg:XM38_047530"/>
<gene>
    <name evidence="4" type="ORF">XM38_047530</name>
</gene>
<evidence type="ECO:0000313" key="4">
    <source>
        <dbReference type="EMBL" id="ASC73781.1"/>
    </source>
</evidence>
<proteinExistence type="predicted"/>
<feature type="signal peptide" evidence="2">
    <location>
        <begin position="1"/>
        <end position="29"/>
    </location>
</feature>
<reference evidence="4 5" key="1">
    <citation type="journal article" date="2016" name="Biochim. Biophys. Acta">
        <title>Characterization of red-shifted phycobilisomes isolated from the chlorophyll f-containing cyanobacterium Halomicronema hongdechloris.</title>
        <authorList>
            <person name="Li Y."/>
            <person name="Lin Y."/>
            <person name="Garvey C.J."/>
            <person name="Birch D."/>
            <person name="Corkery R.W."/>
            <person name="Loughlin P.C."/>
            <person name="Scheer H."/>
            <person name="Willows R.D."/>
            <person name="Chen M."/>
        </authorList>
    </citation>
    <scope>NUCLEOTIDE SEQUENCE [LARGE SCALE GENOMIC DNA]</scope>
    <source>
        <strain evidence="4 5">C2206</strain>
    </source>
</reference>
<keyword evidence="2" id="KW-0732">Signal</keyword>
<evidence type="ECO:0000256" key="2">
    <source>
        <dbReference type="SAM" id="SignalP"/>
    </source>
</evidence>
<feature type="compositionally biased region" description="Polar residues" evidence="1">
    <location>
        <begin position="193"/>
        <end position="214"/>
    </location>
</feature>
<organism evidence="4 5">
    <name type="scientific">Halomicronema hongdechloris C2206</name>
    <dbReference type="NCBI Taxonomy" id="1641165"/>
    <lineage>
        <taxon>Bacteria</taxon>
        <taxon>Bacillati</taxon>
        <taxon>Cyanobacteriota</taxon>
        <taxon>Cyanophyceae</taxon>
        <taxon>Nodosilineales</taxon>
        <taxon>Nodosilineaceae</taxon>
        <taxon>Halomicronema</taxon>
    </lineage>
</organism>
<dbReference type="STRING" id="1641165.XM38_02165"/>
<feature type="compositionally biased region" description="Low complexity" evidence="1">
    <location>
        <begin position="181"/>
        <end position="191"/>
    </location>
</feature>
<sequence>MTIPLTIRHHSVWALAGVCLAACSNQLNTADIEATIEAEIERQGYRLSLAEVRCPNTVPRQTNHYFRCVGELDSEETFTINVVQQDGQGTVEWEVPNSKTMLNLVKVETRIAEGLGQALGQRAIIDCGHTYRTNQPGDRFECQVVGELTDGRDRIDAVLVMPEPDGNLTWQELRQPIPAAAGTSTASTAPAQENASSPQVAATESSVKTTTVSGPGNRRQVNRPYLPGDDD</sequence>
<feature type="region of interest" description="Disordered" evidence="1">
    <location>
        <begin position="181"/>
        <end position="231"/>
    </location>
</feature>
<name>A0A1Z3HTX5_9CYAN</name>
<dbReference type="EMBL" id="CP021983">
    <property type="protein sequence ID" value="ASC73781.1"/>
    <property type="molecule type" value="Genomic_DNA"/>
</dbReference>
<dbReference type="AlphaFoldDB" id="A0A1Z3HTX5"/>
<dbReference type="Pfam" id="PF14230">
    <property type="entry name" value="DUF4333"/>
    <property type="match status" value="1"/>
</dbReference>
<dbReference type="RefSeq" id="WP_080805506.1">
    <property type="nucleotide sequence ID" value="NZ_CP021983.2"/>
</dbReference>
<feature type="domain" description="DUF4333" evidence="3">
    <location>
        <begin position="17"/>
        <end position="89"/>
    </location>
</feature>
<dbReference type="Proteomes" id="UP000191901">
    <property type="component" value="Chromosome"/>
</dbReference>
<evidence type="ECO:0000259" key="3">
    <source>
        <dbReference type="Pfam" id="PF14230"/>
    </source>
</evidence>
<feature type="chain" id="PRO_5013119933" description="DUF4333 domain-containing protein" evidence="2">
    <location>
        <begin position="30"/>
        <end position="231"/>
    </location>
</feature>
<protein>
    <recommendedName>
        <fullName evidence="3">DUF4333 domain-containing protein</fullName>
    </recommendedName>
</protein>
<accession>A0A1Z3HTX5</accession>
<dbReference type="InterPro" id="IPR025637">
    <property type="entry name" value="DUF4333"/>
</dbReference>
<evidence type="ECO:0000256" key="1">
    <source>
        <dbReference type="SAM" id="MobiDB-lite"/>
    </source>
</evidence>
<evidence type="ECO:0000313" key="5">
    <source>
        <dbReference type="Proteomes" id="UP000191901"/>
    </source>
</evidence>